<protein>
    <submittedName>
        <fullName evidence="2">AraC family transcriptional regulator</fullName>
    </submittedName>
</protein>
<dbReference type="Proteomes" id="UP000321291">
    <property type="component" value="Chromosome"/>
</dbReference>
<dbReference type="EMBL" id="CP042434">
    <property type="protein sequence ID" value="QEC71263.1"/>
    <property type="molecule type" value="Genomic_DNA"/>
</dbReference>
<evidence type="ECO:0000313" key="2">
    <source>
        <dbReference type="EMBL" id="QEC71263.1"/>
    </source>
</evidence>
<keyword evidence="3" id="KW-1185">Reference proteome</keyword>
<dbReference type="Gene3D" id="1.10.10.60">
    <property type="entry name" value="Homeodomain-like"/>
    <property type="match status" value="1"/>
</dbReference>
<gene>
    <name evidence="2" type="ORF">FSB73_05810</name>
</gene>
<dbReference type="InterPro" id="IPR046532">
    <property type="entry name" value="DUF6597"/>
</dbReference>
<feature type="domain" description="DUF6597" evidence="1">
    <location>
        <begin position="13"/>
        <end position="106"/>
    </location>
</feature>
<accession>A0A5B8VJA6</accession>
<sequence>MAKSPEIAYQYQSPPEEISLYVDRFWCLKHTGKTAKEVILLPDGKIDILFSSSDTAPFQVVLVGLATMPDQQMLEPGLITFGISFNPLAMEYIVQKSVAAFVNEAIELKTDFWGARASWLKDFDLFCKKVSEIIIALLPKAPDDRKLRMQAYLLKSNGNTTVRSIEKNCFITARALNRYWMQTFGIPLKTYLLLLRFRSAFPHIKKGNLYPEADYADQSHFIKEVKRLSGHLPKELLRNQNDRFVQFSVLDPD</sequence>
<dbReference type="OrthoDB" id="635259at2"/>
<organism evidence="2 3">
    <name type="scientific">Arachidicoccus ginsenosidivorans</name>
    <dbReference type="NCBI Taxonomy" id="496057"/>
    <lineage>
        <taxon>Bacteria</taxon>
        <taxon>Pseudomonadati</taxon>
        <taxon>Bacteroidota</taxon>
        <taxon>Chitinophagia</taxon>
        <taxon>Chitinophagales</taxon>
        <taxon>Chitinophagaceae</taxon>
        <taxon>Arachidicoccus</taxon>
    </lineage>
</organism>
<evidence type="ECO:0000313" key="3">
    <source>
        <dbReference type="Proteomes" id="UP000321291"/>
    </source>
</evidence>
<evidence type="ECO:0000259" key="1">
    <source>
        <dbReference type="Pfam" id="PF20240"/>
    </source>
</evidence>
<name>A0A5B8VJA6_9BACT</name>
<dbReference type="KEGG" id="agi:FSB73_05810"/>
<reference evidence="2 3" key="1">
    <citation type="journal article" date="2017" name="Int. J. Syst. Evol. Microbiol.">
        <title>Arachidicoccus ginsenosidivorans sp. nov., with ginsenoside-converting activity isolated from ginseng cultivating soil.</title>
        <authorList>
            <person name="Siddiqi M.Z."/>
            <person name="Aslam Z."/>
            <person name="Im W.T."/>
        </authorList>
    </citation>
    <scope>NUCLEOTIDE SEQUENCE [LARGE SCALE GENOMIC DNA]</scope>
    <source>
        <strain evidence="2 3">Gsoil 809</strain>
    </source>
</reference>
<proteinExistence type="predicted"/>
<dbReference type="AlphaFoldDB" id="A0A5B8VJA6"/>
<dbReference type="Pfam" id="PF20240">
    <property type="entry name" value="DUF6597"/>
    <property type="match status" value="1"/>
</dbReference>
<dbReference type="RefSeq" id="WP_146780537.1">
    <property type="nucleotide sequence ID" value="NZ_CP042434.1"/>
</dbReference>